<dbReference type="InParanoid" id="A0A507AIA6"/>
<feature type="region of interest" description="Disordered" evidence="1">
    <location>
        <begin position="511"/>
        <end position="531"/>
    </location>
</feature>
<comment type="caution">
    <text evidence="3">The sequence shown here is derived from an EMBL/GenBank/DDBJ whole genome shotgun (WGS) entry which is preliminary data.</text>
</comment>
<feature type="signal peptide" evidence="2">
    <location>
        <begin position="1"/>
        <end position="24"/>
    </location>
</feature>
<dbReference type="PANTHER" id="PTHR11567">
    <property type="entry name" value="ACID PHOSPHATASE-RELATED"/>
    <property type="match status" value="1"/>
</dbReference>
<proteinExistence type="predicted"/>
<dbReference type="GeneID" id="41976324"/>
<dbReference type="PANTHER" id="PTHR11567:SF195">
    <property type="entry name" value="ACID PHOSPHATASE, PUTATIVE (AFU_ORTHOLOGUE AFUA_3G14570)-RELATED"/>
    <property type="match status" value="1"/>
</dbReference>
<dbReference type="Gene3D" id="3.40.50.1240">
    <property type="entry name" value="Phosphoglycerate mutase-like"/>
    <property type="match status" value="1"/>
</dbReference>
<keyword evidence="4" id="KW-1185">Reference proteome</keyword>
<dbReference type="Proteomes" id="UP000319257">
    <property type="component" value="Unassembled WGS sequence"/>
</dbReference>
<organism evidence="3 4">
    <name type="scientific">Thyridium curvatum</name>
    <dbReference type="NCBI Taxonomy" id="1093900"/>
    <lineage>
        <taxon>Eukaryota</taxon>
        <taxon>Fungi</taxon>
        <taxon>Dikarya</taxon>
        <taxon>Ascomycota</taxon>
        <taxon>Pezizomycotina</taxon>
        <taxon>Sordariomycetes</taxon>
        <taxon>Sordariomycetidae</taxon>
        <taxon>Thyridiales</taxon>
        <taxon>Thyridiaceae</taxon>
        <taxon>Thyridium</taxon>
    </lineage>
</organism>
<reference evidence="3 4" key="1">
    <citation type="submission" date="2019-06" db="EMBL/GenBank/DDBJ databases">
        <title>Draft genome sequence of the filamentous fungus Phialemoniopsis curvata isolated from diesel fuel.</title>
        <authorList>
            <person name="Varaljay V.A."/>
            <person name="Lyon W.J."/>
            <person name="Crouch A.L."/>
            <person name="Drake C.E."/>
            <person name="Hollomon J.M."/>
            <person name="Nadeau L.J."/>
            <person name="Nunn H.S."/>
            <person name="Stevenson B.S."/>
            <person name="Bojanowski C.L."/>
            <person name="Crookes-Goodson W.J."/>
        </authorList>
    </citation>
    <scope>NUCLEOTIDE SEQUENCE [LARGE SCALE GENOMIC DNA]</scope>
    <source>
        <strain evidence="3 4">D216</strain>
    </source>
</reference>
<dbReference type="RefSeq" id="XP_030991566.1">
    <property type="nucleotide sequence ID" value="XM_031143781.1"/>
</dbReference>
<evidence type="ECO:0000256" key="2">
    <source>
        <dbReference type="SAM" id="SignalP"/>
    </source>
</evidence>
<dbReference type="InterPro" id="IPR029033">
    <property type="entry name" value="His_PPase_superfam"/>
</dbReference>
<dbReference type="EMBL" id="SKBQ01000061">
    <property type="protein sequence ID" value="TPX09855.1"/>
    <property type="molecule type" value="Genomic_DNA"/>
</dbReference>
<gene>
    <name evidence="3" type="ORF">E0L32_008877</name>
</gene>
<dbReference type="SUPFAM" id="SSF53254">
    <property type="entry name" value="Phosphoglycerate mutase-like"/>
    <property type="match status" value="1"/>
</dbReference>
<protein>
    <submittedName>
        <fullName evidence="3">Uncharacterized protein</fullName>
    </submittedName>
</protein>
<evidence type="ECO:0000313" key="3">
    <source>
        <dbReference type="EMBL" id="TPX09855.1"/>
    </source>
</evidence>
<dbReference type="GO" id="GO:0016791">
    <property type="term" value="F:phosphatase activity"/>
    <property type="evidence" value="ECO:0007669"/>
    <property type="project" value="TreeGrafter"/>
</dbReference>
<feature type="compositionally biased region" description="Low complexity" evidence="1">
    <location>
        <begin position="511"/>
        <end position="524"/>
    </location>
</feature>
<feature type="chain" id="PRO_5021420862" evidence="2">
    <location>
        <begin position="25"/>
        <end position="592"/>
    </location>
</feature>
<sequence length="592" mass="64397">MAVLSTQRAGVIALALAVPALTVAADVDLKWHAPAASKVNNLTQVLTGNGVYDFIFDTSKTPDDKYGVYNWCNMPHVRKTEYVKASDEFELQYVEVAHRHHKRTPYQDNTFPVESYGWDCSDVALFYTGEPIVSEGDYTAAKGYLDHFQTTENHFTPAARKGFQGNCQFPQLTAGALDDSYVHGADLYGVYGDMLGFLPKRSDSKWQDKVKYRVTNNLITSQVAGMVIEGMYQTTTRVPLHVEPNGIDSLEPQGFCSAGSSLFNQIKSSSNQGWQEHLDKAKNLFATLDNISGVPSNDGGFHMSFDHYYDNFSARQCHGKPLPCKIVNGKNDTSTCVTQELADNVYRFGQWEYSYYYRDAPQSLAASASTYGTWIATLANHLRAVVEGKSDGTKYYHNVCHDGSISRLLSVLQIDQMVWPGMGSEVVFELFKKKASSSGPKPTGVVAPNCAHDNCLRQMIGKIQSASAFCPSFTAAPMPSSTLASLPTWVSNCKGSAERVSSACSCVVPAPTSNSTSAAPSSTAKPEAGTGSESGYYVRVLFGGQVLKSSNPSLGVMDLIPVETMLGYFDGLAGKNADKVVDMCNGNIPLSK</sequence>
<evidence type="ECO:0000313" key="4">
    <source>
        <dbReference type="Proteomes" id="UP000319257"/>
    </source>
</evidence>
<dbReference type="InterPro" id="IPR050645">
    <property type="entry name" value="Histidine_acid_phosphatase"/>
</dbReference>
<accession>A0A507AIA6</accession>
<name>A0A507AIA6_9PEZI</name>
<keyword evidence="2" id="KW-0732">Signal</keyword>
<dbReference type="OrthoDB" id="10262962at2759"/>
<dbReference type="AlphaFoldDB" id="A0A507AIA6"/>
<evidence type="ECO:0000256" key="1">
    <source>
        <dbReference type="SAM" id="MobiDB-lite"/>
    </source>
</evidence>